<dbReference type="PANTHER" id="PTHR39961">
    <property type="entry name" value="HYPOTHETICAL CYTOSOLIC PROTEIN"/>
    <property type="match status" value="1"/>
</dbReference>
<gene>
    <name evidence="1" type="ORF">GCM10007940_10680</name>
</gene>
<dbReference type="PANTHER" id="PTHR39961:SF1">
    <property type="entry name" value="DUF458 DOMAIN-CONTAINING PROTEIN"/>
    <property type="match status" value="1"/>
</dbReference>
<keyword evidence="2" id="KW-1185">Reference proteome</keyword>
<dbReference type="EMBL" id="BSOH01000005">
    <property type="protein sequence ID" value="GLR16453.1"/>
    <property type="molecule type" value="Genomic_DNA"/>
</dbReference>
<reference evidence="1" key="2">
    <citation type="submission" date="2023-01" db="EMBL/GenBank/DDBJ databases">
        <title>Draft genome sequence of Portibacter lacus strain NBRC 108769.</title>
        <authorList>
            <person name="Sun Q."/>
            <person name="Mori K."/>
        </authorList>
    </citation>
    <scope>NUCLEOTIDE SEQUENCE</scope>
    <source>
        <strain evidence="1">NBRC 108769</strain>
    </source>
</reference>
<reference evidence="1" key="1">
    <citation type="journal article" date="2014" name="Int. J. Syst. Evol. Microbiol.">
        <title>Complete genome sequence of Corynebacterium casei LMG S-19264T (=DSM 44701T), isolated from a smear-ripened cheese.</title>
        <authorList>
            <consortium name="US DOE Joint Genome Institute (JGI-PGF)"/>
            <person name="Walter F."/>
            <person name="Albersmeier A."/>
            <person name="Kalinowski J."/>
            <person name="Ruckert C."/>
        </authorList>
    </citation>
    <scope>NUCLEOTIDE SEQUENCE</scope>
    <source>
        <strain evidence="1">NBRC 108769</strain>
    </source>
</reference>
<dbReference type="RefSeq" id="WP_235293256.1">
    <property type="nucleotide sequence ID" value="NZ_BSOH01000005.1"/>
</dbReference>
<protein>
    <recommendedName>
        <fullName evidence="3">DUF458 domain-containing protein</fullName>
    </recommendedName>
</protein>
<proteinExistence type="predicted"/>
<comment type="caution">
    <text evidence="1">The sequence shown here is derived from an EMBL/GenBank/DDBJ whole genome shotgun (WGS) entry which is preliminary data.</text>
</comment>
<dbReference type="Proteomes" id="UP001156666">
    <property type="component" value="Unassembled WGS sequence"/>
</dbReference>
<dbReference type="Pfam" id="PF04308">
    <property type="entry name" value="RNaseH_like"/>
    <property type="match status" value="1"/>
</dbReference>
<organism evidence="1 2">
    <name type="scientific">Portibacter lacus</name>
    <dbReference type="NCBI Taxonomy" id="1099794"/>
    <lineage>
        <taxon>Bacteria</taxon>
        <taxon>Pseudomonadati</taxon>
        <taxon>Bacteroidota</taxon>
        <taxon>Saprospiria</taxon>
        <taxon>Saprospirales</taxon>
        <taxon>Haliscomenobacteraceae</taxon>
        <taxon>Portibacter</taxon>
    </lineage>
</organism>
<evidence type="ECO:0000313" key="2">
    <source>
        <dbReference type="Proteomes" id="UP001156666"/>
    </source>
</evidence>
<sequence>MIWKTLKGAILDNDIVKVVDDTLRREKELGYHTRICIGTDSQVTSGVTEFATVIVFVRRRQGGFMYIHKEKTAQPFGLKERMISEVSKSVQIAYLLQPTLEKHHVKLEVHADINSDPGFKSHAAFNEAMGYIKGMGFEFKAKPDAFASSYCADKVI</sequence>
<dbReference type="AlphaFoldDB" id="A0AA37WD29"/>
<dbReference type="InterPro" id="IPR007405">
    <property type="entry name" value="Phage_KVP40_Orf299"/>
</dbReference>
<evidence type="ECO:0000313" key="1">
    <source>
        <dbReference type="EMBL" id="GLR16453.1"/>
    </source>
</evidence>
<name>A0AA37WD29_9BACT</name>
<accession>A0AA37WD29</accession>
<evidence type="ECO:0008006" key="3">
    <source>
        <dbReference type="Google" id="ProtNLM"/>
    </source>
</evidence>